<evidence type="ECO:0000313" key="1">
    <source>
        <dbReference type="EMBL" id="KAK3720205.1"/>
    </source>
</evidence>
<keyword evidence="2" id="KW-1185">Reference proteome</keyword>
<organism evidence="1 2">
    <name type="scientific">Elysia crispata</name>
    <name type="common">lettuce slug</name>
    <dbReference type="NCBI Taxonomy" id="231223"/>
    <lineage>
        <taxon>Eukaryota</taxon>
        <taxon>Metazoa</taxon>
        <taxon>Spiralia</taxon>
        <taxon>Lophotrochozoa</taxon>
        <taxon>Mollusca</taxon>
        <taxon>Gastropoda</taxon>
        <taxon>Heterobranchia</taxon>
        <taxon>Euthyneura</taxon>
        <taxon>Panpulmonata</taxon>
        <taxon>Sacoglossa</taxon>
        <taxon>Placobranchoidea</taxon>
        <taxon>Plakobranchidae</taxon>
        <taxon>Elysia</taxon>
    </lineage>
</organism>
<proteinExistence type="predicted"/>
<gene>
    <name evidence="1" type="ORF">RRG08_007829</name>
</gene>
<protein>
    <submittedName>
        <fullName evidence="1">Uncharacterized protein</fullName>
    </submittedName>
</protein>
<dbReference type="EMBL" id="JAWDGP010007407">
    <property type="protein sequence ID" value="KAK3720205.1"/>
    <property type="molecule type" value="Genomic_DNA"/>
</dbReference>
<name>A0AAE1CNH8_9GAST</name>
<sequence length="118" mass="13470">MAPSWRLHWKVRIDHQLKDSKFTDFFGTDIRLALILPTGIVAFSSRCGASSGQSFLIVKTARVALMIMVRTFYRHKGVVTNKIQRKEDFHELFSMTCSCRRSPSRQLGPSTKSRQPPA</sequence>
<comment type="caution">
    <text evidence="1">The sequence shown here is derived from an EMBL/GenBank/DDBJ whole genome shotgun (WGS) entry which is preliminary data.</text>
</comment>
<accession>A0AAE1CNH8</accession>
<reference evidence="1" key="1">
    <citation type="journal article" date="2023" name="G3 (Bethesda)">
        <title>A reference genome for the long-term kleptoplast-retaining sea slug Elysia crispata morphotype clarki.</title>
        <authorList>
            <person name="Eastman K.E."/>
            <person name="Pendleton A.L."/>
            <person name="Shaikh M.A."/>
            <person name="Suttiyut T."/>
            <person name="Ogas R."/>
            <person name="Tomko P."/>
            <person name="Gavelis G."/>
            <person name="Widhalm J.R."/>
            <person name="Wisecaver J.H."/>
        </authorList>
    </citation>
    <scope>NUCLEOTIDE SEQUENCE</scope>
    <source>
        <strain evidence="1">ECLA1</strain>
    </source>
</reference>
<dbReference type="AlphaFoldDB" id="A0AAE1CNH8"/>
<dbReference type="Proteomes" id="UP001283361">
    <property type="component" value="Unassembled WGS sequence"/>
</dbReference>
<evidence type="ECO:0000313" key="2">
    <source>
        <dbReference type="Proteomes" id="UP001283361"/>
    </source>
</evidence>